<evidence type="ECO:0000313" key="4">
    <source>
        <dbReference type="EMBL" id="QAR34178.1"/>
    </source>
</evidence>
<dbReference type="AlphaFoldDB" id="A0A410K1Q7"/>
<reference evidence="4 5" key="1">
    <citation type="submission" date="2019-01" db="EMBL/GenBank/DDBJ databases">
        <title>Geovibrio thiophilus DSM 11263, complete genome.</title>
        <authorList>
            <person name="Spring S."/>
            <person name="Bunk B."/>
            <person name="Sproer C."/>
        </authorList>
    </citation>
    <scope>NUCLEOTIDE SEQUENCE [LARGE SCALE GENOMIC DNA]</scope>
    <source>
        <strain evidence="4 5">DSM 11263</strain>
    </source>
</reference>
<dbReference type="PROSITE" id="PS50110">
    <property type="entry name" value="RESPONSE_REGULATORY"/>
    <property type="match status" value="1"/>
</dbReference>
<dbReference type="InterPro" id="IPR050595">
    <property type="entry name" value="Bact_response_regulator"/>
</dbReference>
<dbReference type="EMBL" id="CP035108">
    <property type="protein sequence ID" value="QAR34178.1"/>
    <property type="molecule type" value="Genomic_DNA"/>
</dbReference>
<dbReference type="PANTHER" id="PTHR44591:SF3">
    <property type="entry name" value="RESPONSE REGULATORY DOMAIN-CONTAINING PROTEIN"/>
    <property type="match status" value="1"/>
</dbReference>
<dbReference type="InterPro" id="IPR011006">
    <property type="entry name" value="CheY-like_superfamily"/>
</dbReference>
<protein>
    <submittedName>
        <fullName evidence="4">Response regulator</fullName>
    </submittedName>
</protein>
<dbReference type="KEGG" id="gtl:EP073_12415"/>
<dbReference type="CDD" id="cd19920">
    <property type="entry name" value="REC_PA4781-like"/>
    <property type="match status" value="1"/>
</dbReference>
<dbReference type="SUPFAM" id="SSF52172">
    <property type="entry name" value="CheY-like"/>
    <property type="match status" value="1"/>
</dbReference>
<accession>A0A410K1Q7</accession>
<name>A0A410K1Q7_9BACT</name>
<feature type="domain" description="Response regulatory" evidence="3">
    <location>
        <begin position="17"/>
        <end position="133"/>
    </location>
</feature>
<evidence type="ECO:0000256" key="1">
    <source>
        <dbReference type="ARBA" id="ARBA00022553"/>
    </source>
</evidence>
<sequence length="187" mass="21012">MYEVSDLLEEMNERKPLVLIVDDVPKNIQLLSLVLSRKNYEIAFAVSGEQALEMLESISPELILLDIVMPGMDGFEVCERVRSNPVTEGIPIIFLTGRASAEDIKKGFQTGAVDYISKPFNSEELLARVRTHIELKRNQDMKDSLISLLQKTVARFRYIADLVPDAPSVSGTDEIASVIEKFVRDKI</sequence>
<dbReference type="SMART" id="SM00448">
    <property type="entry name" value="REC"/>
    <property type="match status" value="1"/>
</dbReference>
<feature type="modified residue" description="4-aspartylphosphate" evidence="2">
    <location>
        <position position="66"/>
    </location>
</feature>
<evidence type="ECO:0000256" key="2">
    <source>
        <dbReference type="PROSITE-ProRule" id="PRU00169"/>
    </source>
</evidence>
<dbReference type="Gene3D" id="3.40.50.2300">
    <property type="match status" value="1"/>
</dbReference>
<gene>
    <name evidence="4" type="ORF">EP073_12415</name>
</gene>
<dbReference type="Pfam" id="PF00072">
    <property type="entry name" value="Response_reg"/>
    <property type="match status" value="1"/>
</dbReference>
<dbReference type="Proteomes" id="UP000287502">
    <property type="component" value="Chromosome"/>
</dbReference>
<dbReference type="OrthoDB" id="9790669at2"/>
<dbReference type="PANTHER" id="PTHR44591">
    <property type="entry name" value="STRESS RESPONSE REGULATOR PROTEIN 1"/>
    <property type="match status" value="1"/>
</dbReference>
<dbReference type="RefSeq" id="WP_128467483.1">
    <property type="nucleotide sequence ID" value="NZ_CP035108.1"/>
</dbReference>
<dbReference type="InterPro" id="IPR001789">
    <property type="entry name" value="Sig_transdc_resp-reg_receiver"/>
</dbReference>
<dbReference type="GO" id="GO:0000160">
    <property type="term" value="P:phosphorelay signal transduction system"/>
    <property type="evidence" value="ECO:0007669"/>
    <property type="project" value="InterPro"/>
</dbReference>
<keyword evidence="5" id="KW-1185">Reference proteome</keyword>
<evidence type="ECO:0000313" key="5">
    <source>
        <dbReference type="Proteomes" id="UP000287502"/>
    </source>
</evidence>
<keyword evidence="1 2" id="KW-0597">Phosphoprotein</keyword>
<organism evidence="4 5">
    <name type="scientific">Geovibrio thiophilus</name>
    <dbReference type="NCBI Taxonomy" id="139438"/>
    <lineage>
        <taxon>Bacteria</taxon>
        <taxon>Pseudomonadati</taxon>
        <taxon>Deferribacterota</taxon>
        <taxon>Deferribacteres</taxon>
        <taxon>Deferribacterales</taxon>
        <taxon>Geovibrionaceae</taxon>
        <taxon>Geovibrio</taxon>
    </lineage>
</organism>
<evidence type="ECO:0000259" key="3">
    <source>
        <dbReference type="PROSITE" id="PS50110"/>
    </source>
</evidence>
<proteinExistence type="predicted"/>